<evidence type="ECO:0000313" key="1">
    <source>
        <dbReference type="EMBL" id="MPC24362.1"/>
    </source>
</evidence>
<comment type="caution">
    <text evidence="1">The sequence shown here is derived from an EMBL/GenBank/DDBJ whole genome shotgun (WGS) entry which is preliminary data.</text>
</comment>
<keyword evidence="2" id="KW-1185">Reference proteome</keyword>
<protein>
    <submittedName>
        <fullName evidence="1">Uncharacterized protein</fullName>
    </submittedName>
</protein>
<sequence length="69" mass="7729">MVCKFLRERHISCQFSSCQIVNDILSVTRNPNLLCAGVSMLAFSLKKTFVDVKARQLVINLVNESLSKA</sequence>
<dbReference type="AlphaFoldDB" id="A0A5B7DRP5"/>
<reference evidence="1 2" key="1">
    <citation type="submission" date="2019-05" db="EMBL/GenBank/DDBJ databases">
        <title>Another draft genome of Portunus trituberculatus and its Hox gene families provides insights of decapod evolution.</title>
        <authorList>
            <person name="Jeong J.-H."/>
            <person name="Song I."/>
            <person name="Kim S."/>
            <person name="Choi T."/>
            <person name="Kim D."/>
            <person name="Ryu S."/>
            <person name="Kim W."/>
        </authorList>
    </citation>
    <scope>NUCLEOTIDE SEQUENCE [LARGE SCALE GENOMIC DNA]</scope>
    <source>
        <tissue evidence="1">Muscle</tissue>
    </source>
</reference>
<gene>
    <name evidence="1" type="ORF">E2C01_017443</name>
</gene>
<dbReference type="EMBL" id="VSRR010001322">
    <property type="protein sequence ID" value="MPC24362.1"/>
    <property type="molecule type" value="Genomic_DNA"/>
</dbReference>
<accession>A0A5B7DRP5</accession>
<organism evidence="1 2">
    <name type="scientific">Portunus trituberculatus</name>
    <name type="common">Swimming crab</name>
    <name type="synonym">Neptunus trituberculatus</name>
    <dbReference type="NCBI Taxonomy" id="210409"/>
    <lineage>
        <taxon>Eukaryota</taxon>
        <taxon>Metazoa</taxon>
        <taxon>Ecdysozoa</taxon>
        <taxon>Arthropoda</taxon>
        <taxon>Crustacea</taxon>
        <taxon>Multicrustacea</taxon>
        <taxon>Malacostraca</taxon>
        <taxon>Eumalacostraca</taxon>
        <taxon>Eucarida</taxon>
        <taxon>Decapoda</taxon>
        <taxon>Pleocyemata</taxon>
        <taxon>Brachyura</taxon>
        <taxon>Eubrachyura</taxon>
        <taxon>Portunoidea</taxon>
        <taxon>Portunidae</taxon>
        <taxon>Portuninae</taxon>
        <taxon>Portunus</taxon>
    </lineage>
</organism>
<dbReference type="Proteomes" id="UP000324222">
    <property type="component" value="Unassembled WGS sequence"/>
</dbReference>
<proteinExistence type="predicted"/>
<evidence type="ECO:0000313" key="2">
    <source>
        <dbReference type="Proteomes" id="UP000324222"/>
    </source>
</evidence>
<name>A0A5B7DRP5_PORTR</name>